<dbReference type="InParanoid" id="A0A1C7N0X8"/>
<organism evidence="2 3">
    <name type="scientific">Choanephora cucurbitarum</name>
    <dbReference type="NCBI Taxonomy" id="101091"/>
    <lineage>
        <taxon>Eukaryota</taxon>
        <taxon>Fungi</taxon>
        <taxon>Fungi incertae sedis</taxon>
        <taxon>Mucoromycota</taxon>
        <taxon>Mucoromycotina</taxon>
        <taxon>Mucoromycetes</taxon>
        <taxon>Mucorales</taxon>
        <taxon>Mucorineae</taxon>
        <taxon>Choanephoraceae</taxon>
        <taxon>Choanephoroideae</taxon>
        <taxon>Choanephora</taxon>
    </lineage>
</organism>
<sequence>MEENSSLKNSSTTQHNEYIQRLLGYFRMSQPTDHLRNAIKKPLFGPELRDSPENMQTRFE</sequence>
<gene>
    <name evidence="2" type="ORF">A0J61_09155</name>
</gene>
<feature type="non-terminal residue" evidence="2">
    <location>
        <position position="60"/>
    </location>
</feature>
<proteinExistence type="predicted"/>
<protein>
    <submittedName>
        <fullName evidence="2">Uncharacterized protein</fullName>
    </submittedName>
</protein>
<dbReference type="EMBL" id="LUGH01000785">
    <property type="protein sequence ID" value="OBZ82795.1"/>
    <property type="molecule type" value="Genomic_DNA"/>
</dbReference>
<comment type="caution">
    <text evidence="2">The sequence shown here is derived from an EMBL/GenBank/DDBJ whole genome shotgun (WGS) entry which is preliminary data.</text>
</comment>
<accession>A0A1C7N0X8</accession>
<reference evidence="2 3" key="1">
    <citation type="submission" date="2016-03" db="EMBL/GenBank/DDBJ databases">
        <title>Choanephora cucurbitarum.</title>
        <authorList>
            <person name="Min B."/>
            <person name="Park H."/>
            <person name="Park J.-H."/>
            <person name="Shin H.-D."/>
            <person name="Choi I.-G."/>
        </authorList>
    </citation>
    <scope>NUCLEOTIDE SEQUENCE [LARGE SCALE GENOMIC DNA]</scope>
    <source>
        <strain evidence="2 3">KUS-F28377</strain>
    </source>
</reference>
<evidence type="ECO:0000256" key="1">
    <source>
        <dbReference type="SAM" id="MobiDB-lite"/>
    </source>
</evidence>
<feature type="region of interest" description="Disordered" evidence="1">
    <location>
        <begin position="40"/>
        <end position="60"/>
    </location>
</feature>
<evidence type="ECO:0000313" key="2">
    <source>
        <dbReference type="EMBL" id="OBZ82795.1"/>
    </source>
</evidence>
<dbReference type="AlphaFoldDB" id="A0A1C7N0X8"/>
<evidence type="ECO:0000313" key="3">
    <source>
        <dbReference type="Proteomes" id="UP000093000"/>
    </source>
</evidence>
<keyword evidence="3" id="KW-1185">Reference proteome</keyword>
<dbReference type="Proteomes" id="UP000093000">
    <property type="component" value="Unassembled WGS sequence"/>
</dbReference>
<name>A0A1C7N0X8_9FUNG</name>